<accession>A0A6N9NH94</accession>
<keyword evidence="4" id="KW-0411">Iron-sulfur</keyword>
<comment type="caution">
    <text evidence="7">The sequence shown here is derived from an EMBL/GenBank/DDBJ whole genome shotgun (WGS) entry which is preliminary data.</text>
</comment>
<feature type="domain" description="Rieske" evidence="6">
    <location>
        <begin position="41"/>
        <end position="140"/>
    </location>
</feature>
<protein>
    <recommendedName>
        <fullName evidence="6">Rieske domain-containing protein</fullName>
    </recommendedName>
</protein>
<proteinExistence type="predicted"/>
<evidence type="ECO:0000256" key="4">
    <source>
        <dbReference type="ARBA" id="ARBA00023014"/>
    </source>
</evidence>
<evidence type="ECO:0000313" key="8">
    <source>
        <dbReference type="Proteomes" id="UP000470771"/>
    </source>
</evidence>
<keyword evidence="2" id="KW-0479">Metal-binding</keyword>
<keyword evidence="5" id="KW-0732">Signal</keyword>
<evidence type="ECO:0000256" key="5">
    <source>
        <dbReference type="SAM" id="SignalP"/>
    </source>
</evidence>
<evidence type="ECO:0000259" key="6">
    <source>
        <dbReference type="PROSITE" id="PS51296"/>
    </source>
</evidence>
<dbReference type="Gene3D" id="2.102.10.10">
    <property type="entry name" value="Rieske [2Fe-2S] iron-sulphur domain"/>
    <property type="match status" value="1"/>
</dbReference>
<dbReference type="GO" id="GO:0046872">
    <property type="term" value="F:metal ion binding"/>
    <property type="evidence" value="ECO:0007669"/>
    <property type="project" value="UniProtKB-KW"/>
</dbReference>
<dbReference type="InterPro" id="IPR036922">
    <property type="entry name" value="Rieske_2Fe-2S_sf"/>
</dbReference>
<evidence type="ECO:0000256" key="2">
    <source>
        <dbReference type="ARBA" id="ARBA00022723"/>
    </source>
</evidence>
<evidence type="ECO:0000256" key="3">
    <source>
        <dbReference type="ARBA" id="ARBA00023004"/>
    </source>
</evidence>
<evidence type="ECO:0000313" key="7">
    <source>
        <dbReference type="EMBL" id="NBG65283.1"/>
    </source>
</evidence>
<dbReference type="EMBL" id="WWNE01000004">
    <property type="protein sequence ID" value="NBG65283.1"/>
    <property type="molecule type" value="Genomic_DNA"/>
</dbReference>
<name>A0A6N9NH94_9FLAO</name>
<organism evidence="7 8">
    <name type="scientific">Acidiluteibacter ferrifornacis</name>
    <dbReference type="NCBI Taxonomy" id="2692424"/>
    <lineage>
        <taxon>Bacteria</taxon>
        <taxon>Pseudomonadati</taxon>
        <taxon>Bacteroidota</taxon>
        <taxon>Flavobacteriia</taxon>
        <taxon>Flavobacteriales</taxon>
        <taxon>Cryomorphaceae</taxon>
        <taxon>Acidiluteibacter</taxon>
    </lineage>
</organism>
<dbReference type="Proteomes" id="UP000470771">
    <property type="component" value="Unassembled WGS sequence"/>
</dbReference>
<keyword evidence="3" id="KW-0408">Iron</keyword>
<dbReference type="InterPro" id="IPR017941">
    <property type="entry name" value="Rieske_2Fe-2S"/>
</dbReference>
<evidence type="ECO:0000256" key="1">
    <source>
        <dbReference type="ARBA" id="ARBA00022714"/>
    </source>
</evidence>
<keyword evidence="8" id="KW-1185">Reference proteome</keyword>
<feature type="signal peptide" evidence="5">
    <location>
        <begin position="1"/>
        <end position="19"/>
    </location>
</feature>
<dbReference type="RefSeq" id="WP_160632239.1">
    <property type="nucleotide sequence ID" value="NZ_WWNE01000004.1"/>
</dbReference>
<keyword evidence="1" id="KW-0001">2Fe-2S</keyword>
<reference evidence="7 8" key="1">
    <citation type="submission" date="2019-12" db="EMBL/GenBank/DDBJ databases">
        <authorList>
            <person name="Zhao J."/>
        </authorList>
    </citation>
    <scope>NUCLEOTIDE SEQUENCE [LARGE SCALE GENOMIC DNA]</scope>
    <source>
        <strain evidence="7 8">S-15</strain>
    </source>
</reference>
<dbReference type="SUPFAM" id="SSF50022">
    <property type="entry name" value="ISP domain"/>
    <property type="match status" value="1"/>
</dbReference>
<gene>
    <name evidence="7" type="ORF">GQN54_04095</name>
</gene>
<dbReference type="PROSITE" id="PS51296">
    <property type="entry name" value="RIESKE"/>
    <property type="match status" value="1"/>
</dbReference>
<dbReference type="PROSITE" id="PS51257">
    <property type="entry name" value="PROKAR_LIPOPROTEIN"/>
    <property type="match status" value="1"/>
</dbReference>
<dbReference type="GO" id="GO:0051537">
    <property type="term" value="F:2 iron, 2 sulfur cluster binding"/>
    <property type="evidence" value="ECO:0007669"/>
    <property type="project" value="UniProtKB-KW"/>
</dbReference>
<feature type="chain" id="PRO_5026679848" description="Rieske domain-containing protein" evidence="5">
    <location>
        <begin position="20"/>
        <end position="142"/>
    </location>
</feature>
<dbReference type="AlphaFoldDB" id="A0A6N9NH94"/>
<sequence>MILKSIRLTTLLFILIAIGCDDNTTNSNIPNVAVNIYISLQDPEFIDLTVPSGSVNVTGGSRGIVVYRVNEDEFKAYDRHCTYAPSSSCGIVEMENSGVSLRDNCCGSVFSIFSGYPSQGPAMVPLKEYRTSFDGNTLRIYN</sequence>